<feature type="transmembrane region" description="Helical" evidence="2">
    <location>
        <begin position="417"/>
        <end position="438"/>
    </location>
</feature>
<dbReference type="Proteomes" id="UP000619293">
    <property type="component" value="Unassembled WGS sequence"/>
</dbReference>
<feature type="transmembrane region" description="Helical" evidence="2">
    <location>
        <begin position="40"/>
        <end position="63"/>
    </location>
</feature>
<keyword evidence="2" id="KW-0812">Transmembrane</keyword>
<gene>
    <name evidence="3" type="ORF">Cch02nite_68410</name>
</gene>
<keyword evidence="2" id="KW-0472">Membrane</keyword>
<organism evidence="3 4">
    <name type="scientific">Catellatospora chokoriensis</name>
    <dbReference type="NCBI Taxonomy" id="310353"/>
    <lineage>
        <taxon>Bacteria</taxon>
        <taxon>Bacillati</taxon>
        <taxon>Actinomycetota</taxon>
        <taxon>Actinomycetes</taxon>
        <taxon>Micromonosporales</taxon>
        <taxon>Micromonosporaceae</taxon>
        <taxon>Catellatospora</taxon>
    </lineage>
</organism>
<accession>A0A8J3K5X5</accession>
<feature type="transmembrane region" description="Helical" evidence="2">
    <location>
        <begin position="6"/>
        <end position="28"/>
    </location>
</feature>
<keyword evidence="2" id="KW-1133">Transmembrane helix</keyword>
<keyword evidence="4" id="KW-1185">Reference proteome</keyword>
<evidence type="ECO:0000256" key="1">
    <source>
        <dbReference type="SAM" id="MobiDB-lite"/>
    </source>
</evidence>
<evidence type="ECO:0000313" key="4">
    <source>
        <dbReference type="Proteomes" id="UP000619293"/>
    </source>
</evidence>
<protein>
    <recommendedName>
        <fullName evidence="5">Protease prsW family protein</fullName>
    </recommendedName>
</protein>
<evidence type="ECO:0000256" key="2">
    <source>
        <dbReference type="SAM" id="Phobius"/>
    </source>
</evidence>
<comment type="caution">
    <text evidence="3">The sequence shown here is derived from an EMBL/GenBank/DDBJ whole genome shotgun (WGS) entry which is preliminary data.</text>
</comment>
<feature type="transmembrane region" description="Helical" evidence="2">
    <location>
        <begin position="257"/>
        <end position="278"/>
    </location>
</feature>
<feature type="transmembrane region" description="Helical" evidence="2">
    <location>
        <begin position="508"/>
        <end position="531"/>
    </location>
</feature>
<evidence type="ECO:0008006" key="5">
    <source>
        <dbReference type="Google" id="ProtNLM"/>
    </source>
</evidence>
<feature type="region of interest" description="Disordered" evidence="1">
    <location>
        <begin position="604"/>
        <end position="643"/>
    </location>
</feature>
<name>A0A8J3K5X5_9ACTN</name>
<reference evidence="3 4" key="1">
    <citation type="submission" date="2021-01" db="EMBL/GenBank/DDBJ databases">
        <title>Whole genome shotgun sequence of Catellatospora chokoriensis NBRC 107358.</title>
        <authorList>
            <person name="Komaki H."/>
            <person name="Tamura T."/>
        </authorList>
    </citation>
    <scope>NUCLEOTIDE SEQUENCE [LARGE SCALE GENOMIC DNA]</scope>
    <source>
        <strain evidence="3 4">NBRC 107358</strain>
    </source>
</reference>
<feature type="transmembrane region" description="Helical" evidence="2">
    <location>
        <begin position="538"/>
        <end position="564"/>
    </location>
</feature>
<dbReference type="AlphaFoldDB" id="A0A8J3K5X5"/>
<feature type="transmembrane region" description="Helical" evidence="2">
    <location>
        <begin position="468"/>
        <end position="488"/>
    </location>
</feature>
<proteinExistence type="predicted"/>
<sequence length="656" mass="70064">MWSISATVRGVTVLMMFAACYGVWQLTMLASATRTVRMPLLVLGVVAGLYGAGLLALGLQLVYTRGMAALTGDPLPEIVRTASYTVDPLIEELAKVAPFALLALLHRKVRAQWGLTDFLLLGAAGGAGFGLVEQLLRHADEAAAVTGGGPFEGWSRMQGFSFVQIWGLPDLVTSWLPTPVSYLDAFSTGAPSPDISLHLVWSALAGLGLGLLIRGSAPQRLAGVALLLFPWLDHAAYNHEVADPDVAGIINAFATPLAFLRHALWLYPLLALAAATFLDRRTLLAAKRAWPDTLTAPERAGRPALAALGGHAFAGLPWTPYFTWTYVLTRRAALFSHDRVAPDDPMRQAVARATTALDATRTAQAWRGTGLRRRDGATPRRGIKPWLPLIVWAALLIPAVLYFLPGSLPTFSGVQGLLAQPWVFPLVLVFSVAGLAWLGRQLYATARRLRPLLAAPAADAAVRAELRLLTGFGSIAAGIGSLVLGLAAGGPDQPILTSHILDAISQTLFLASLLLAMLAMVWFPPLGLAALAGGGFQLVLTAAAADFLATLAGAGALAVLAAMMSGNGSGGRGDDYWEEKYGQDDPPPRQERISDANKAELEDSGWLKNKLKDPQQRRDFMKWLEQGHKQGEAHEHLRPGSPEAEAKLAEFLAEML</sequence>
<dbReference type="EMBL" id="BONG01000062">
    <property type="protein sequence ID" value="GIF93397.1"/>
    <property type="molecule type" value="Genomic_DNA"/>
</dbReference>
<feature type="compositionally biased region" description="Basic and acidic residues" evidence="1">
    <location>
        <begin position="610"/>
        <end position="643"/>
    </location>
</feature>
<feature type="transmembrane region" description="Helical" evidence="2">
    <location>
        <begin position="386"/>
        <end position="405"/>
    </location>
</feature>
<evidence type="ECO:0000313" key="3">
    <source>
        <dbReference type="EMBL" id="GIF93397.1"/>
    </source>
</evidence>